<dbReference type="RefSeq" id="WP_111344531.1">
    <property type="nucleotide sequence ID" value="NZ_QHHQ01000002.1"/>
</dbReference>
<keyword evidence="2" id="KW-1185">Reference proteome</keyword>
<evidence type="ECO:0000313" key="2">
    <source>
        <dbReference type="Proteomes" id="UP000249590"/>
    </source>
</evidence>
<protein>
    <submittedName>
        <fullName evidence="1">Uncharacterized protein</fullName>
    </submittedName>
</protein>
<comment type="caution">
    <text evidence="1">The sequence shown here is derived from an EMBL/GenBank/DDBJ whole genome shotgun (WGS) entry which is preliminary data.</text>
</comment>
<organism evidence="1 2">
    <name type="scientific">Acuticoccus sediminis</name>
    <dbReference type="NCBI Taxonomy" id="2184697"/>
    <lineage>
        <taxon>Bacteria</taxon>
        <taxon>Pseudomonadati</taxon>
        <taxon>Pseudomonadota</taxon>
        <taxon>Alphaproteobacteria</taxon>
        <taxon>Hyphomicrobiales</taxon>
        <taxon>Amorphaceae</taxon>
        <taxon>Acuticoccus</taxon>
    </lineage>
</organism>
<dbReference type="Proteomes" id="UP000249590">
    <property type="component" value="Unassembled WGS sequence"/>
</dbReference>
<proteinExistence type="predicted"/>
<dbReference type="EMBL" id="QHHQ01000002">
    <property type="protein sequence ID" value="RAI01584.1"/>
    <property type="molecule type" value="Genomic_DNA"/>
</dbReference>
<accession>A0A8B2NVN5</accession>
<dbReference type="AlphaFoldDB" id="A0A8B2NVN5"/>
<sequence length="114" mass="11072">MARAVTYDGSTIHTSGVDADGILVQSIGGGIAVNDVVTGGGEGGAGVVIAGGYSNIIEVASDGSVVASSGGDAIRYMTKATVGDDAVLTVENQGRISGDITTTSPDGSSAIIVR</sequence>
<reference evidence="1 2" key="1">
    <citation type="submission" date="2018-05" db="EMBL/GenBank/DDBJ databases">
        <title>Acuticoccus sediminis sp. nov., isolated from deep-sea sediment of Indian Ocean.</title>
        <authorList>
            <person name="Liu X."/>
            <person name="Lai Q."/>
            <person name="Du Y."/>
            <person name="Sun F."/>
            <person name="Zhang X."/>
            <person name="Wang S."/>
            <person name="Shao Z."/>
        </authorList>
    </citation>
    <scope>NUCLEOTIDE SEQUENCE [LARGE SCALE GENOMIC DNA]</scope>
    <source>
        <strain evidence="1 2">PTG4-2</strain>
    </source>
</reference>
<gene>
    <name evidence="1" type="ORF">DLJ53_09175</name>
</gene>
<evidence type="ECO:0000313" key="1">
    <source>
        <dbReference type="EMBL" id="RAI01584.1"/>
    </source>
</evidence>
<name>A0A8B2NVN5_9HYPH</name>